<dbReference type="Pfam" id="PF04102">
    <property type="entry name" value="SlyX"/>
    <property type="match status" value="1"/>
</dbReference>
<dbReference type="PANTHER" id="PTHR36508">
    <property type="entry name" value="PROTEIN SLYX"/>
    <property type="match status" value="1"/>
</dbReference>
<evidence type="ECO:0000313" key="2">
    <source>
        <dbReference type="EMBL" id="KIZ46924.1"/>
    </source>
</evidence>
<evidence type="ECO:0000256" key="1">
    <source>
        <dbReference type="HAMAP-Rule" id="MF_00715"/>
    </source>
</evidence>
<reference evidence="2 3" key="1">
    <citation type="submission" date="2014-11" db="EMBL/GenBank/DDBJ databases">
        <title>Genomics and ecophysiology of heterotrophic nitrogen fixing bacteria isolated from estuarine surface water.</title>
        <authorList>
            <person name="Bentzon-Tilia M."/>
            <person name="Severin I."/>
            <person name="Hansen L.H."/>
            <person name="Riemann L."/>
        </authorList>
    </citation>
    <scope>NUCLEOTIDE SEQUENCE [LARGE SCALE GENOMIC DNA]</scope>
    <source>
        <strain evidence="2 3">BAL398</strain>
    </source>
</reference>
<dbReference type="EMBL" id="JXXE01000113">
    <property type="protein sequence ID" value="KIZ46924.1"/>
    <property type="molecule type" value="Genomic_DNA"/>
</dbReference>
<name>A0A0D7F1I9_RHOPL</name>
<gene>
    <name evidence="1" type="primary">slyX</name>
    <name evidence="2" type="ORF">OO17_05850</name>
</gene>
<dbReference type="PANTHER" id="PTHR36508:SF1">
    <property type="entry name" value="PROTEIN SLYX"/>
    <property type="match status" value="1"/>
</dbReference>
<protein>
    <recommendedName>
        <fullName evidence="1">Protein SlyX homolog</fullName>
    </recommendedName>
</protein>
<evidence type="ECO:0000313" key="3">
    <source>
        <dbReference type="Proteomes" id="UP000032515"/>
    </source>
</evidence>
<dbReference type="AlphaFoldDB" id="A0A0D7F1I9"/>
<dbReference type="PATRIC" id="fig|1076.23.peg.301"/>
<sequence length="75" mass="8383">MTDPAMTDKHLAERIDALEARLTYQDDAIETLNATITAQWKQIDALTRQFAALSERLQEAEANASSPSNEPPPHY</sequence>
<comment type="caution">
    <text evidence="2">The sequence shown here is derived from an EMBL/GenBank/DDBJ whole genome shotgun (WGS) entry which is preliminary data.</text>
</comment>
<dbReference type="HAMAP" id="MF_00715">
    <property type="entry name" value="SlyX"/>
    <property type="match status" value="1"/>
</dbReference>
<comment type="similarity">
    <text evidence="1">Belongs to the SlyX family.</text>
</comment>
<accession>A0A0D7F1I9</accession>
<proteinExistence type="inferred from homology"/>
<dbReference type="Gene3D" id="1.20.5.300">
    <property type="match status" value="1"/>
</dbReference>
<dbReference type="Proteomes" id="UP000032515">
    <property type="component" value="Unassembled WGS sequence"/>
</dbReference>
<organism evidence="2 3">
    <name type="scientific">Rhodopseudomonas palustris</name>
    <dbReference type="NCBI Taxonomy" id="1076"/>
    <lineage>
        <taxon>Bacteria</taxon>
        <taxon>Pseudomonadati</taxon>
        <taxon>Pseudomonadota</taxon>
        <taxon>Alphaproteobacteria</taxon>
        <taxon>Hyphomicrobiales</taxon>
        <taxon>Nitrobacteraceae</taxon>
        <taxon>Rhodopseudomonas</taxon>
    </lineage>
</organism>
<dbReference type="InterPro" id="IPR007236">
    <property type="entry name" value="SlyX"/>
</dbReference>